<evidence type="ECO:0000313" key="1">
    <source>
        <dbReference type="EMBL" id="ESS68198.1"/>
    </source>
</evidence>
<dbReference type="AlphaFoldDB" id="V5BUH7"/>
<reference evidence="1 2" key="1">
    <citation type="journal article" date="2014" name="Genome Announc.">
        <title>Trypanosoma cruzi Clone Dm28c Draft Genome Sequence.</title>
        <authorList>
            <person name="Grisard E.C."/>
            <person name="Teixeira S.M."/>
            <person name="de Almeida L.G."/>
            <person name="Stoco P.H."/>
            <person name="Gerber A.L."/>
            <person name="Talavera-Lopez C."/>
            <person name="Lima O.C."/>
            <person name="Andersson B."/>
            <person name="de Vasconcelos A.T."/>
        </authorList>
    </citation>
    <scope>NUCLEOTIDE SEQUENCE [LARGE SCALE GENOMIC DNA]</scope>
    <source>
        <strain evidence="1 2">Dm28c</strain>
    </source>
</reference>
<proteinExistence type="predicted"/>
<comment type="caution">
    <text evidence="1">The sequence shown here is derived from an EMBL/GenBank/DDBJ whole genome shotgun (WGS) entry which is preliminary data.</text>
</comment>
<dbReference type="EMBL" id="AYLP01000022">
    <property type="protein sequence ID" value="ESS68198.1"/>
    <property type="molecule type" value="Genomic_DNA"/>
</dbReference>
<protein>
    <submittedName>
        <fullName evidence="1">Uncharacterized protein</fullName>
    </submittedName>
</protein>
<evidence type="ECO:0000313" key="2">
    <source>
        <dbReference type="Proteomes" id="UP000017861"/>
    </source>
</evidence>
<organism evidence="1 2">
    <name type="scientific">Trypanosoma cruzi Dm28c</name>
    <dbReference type="NCBI Taxonomy" id="1416333"/>
    <lineage>
        <taxon>Eukaryota</taxon>
        <taxon>Discoba</taxon>
        <taxon>Euglenozoa</taxon>
        <taxon>Kinetoplastea</taxon>
        <taxon>Metakinetoplastina</taxon>
        <taxon>Trypanosomatida</taxon>
        <taxon>Trypanosomatidae</taxon>
        <taxon>Trypanosoma</taxon>
        <taxon>Schizotrypanum</taxon>
    </lineage>
</organism>
<accession>V5BUH7</accession>
<name>V5BUH7_TRYCR</name>
<dbReference type="OrthoDB" id="276836at2759"/>
<sequence>MSLIACEIAAVCASLFVDSAVCIVCVSLSLSLPIYTCHLAGRRKLSSVRYLTASPHPLFFLYWKSHICQAAMRALRLCGSRSFTFVVGAAQLTVVRASFRRFSRQEIVEAGGRADDTAGDDAMLSTALPASAEDTFAGEFDELEAASQEIHDLCFAMISHLRKVDPDETEALFEKRCARRFRETIHENKRRLLHGHGSRGLRRMNCYRTRREYEEATQLFFQFGEKLLLLLTKPVMDRIVESAGRSCRVHRSDGVHKYRMPLERASWRGFPYRWFKHAPFEVQQLRADMPEVAVKNTRTMRDISTLRSLFTLMEPQHPFRSTLESRLFEITREYDAVQKPLKRGDFPSLPAESS</sequence>
<dbReference type="Proteomes" id="UP000017861">
    <property type="component" value="Unassembled WGS sequence"/>
</dbReference>
<dbReference type="VEuPathDB" id="TriTrypDB:TCDM_02951"/>
<gene>
    <name evidence="1" type="ORF">TCDM_02951</name>
</gene>